<sequence length="460" mass="53524">MNIINSPTSSPSSPSSISNILLNISKPPLPPPPIPIYSPPSSVSRSLSASARLNPPKAARIIPKYPTDDLSQYYDLLPQKHSKELLALLAIPYITKLYDAIYSFASNITDILHKVNACYYISPKLFKKETIDKLLSFQTRVLREQYKYTTLSGTTIDISERRYYELIDFILFKKTMKEDIRLYNYLRSYLYKVKGFKEGEVEKRMSELYRHISVMKTDASVEEYMRRYFSKNKVVENVLALFKGIDITTTNIKLESQYKTIKDLIDIINDIWVNEKAKERFIKYILKSQRSGSSGSGADRVRRFNSQSGGAKFSPILKMFRRVLGKQRRQQQPIRVMPEQISVLNKYKRSNNTNFQNIYAFISLLSGYILEVDAKMRARFKKEYDHLYEKPKPLYNDNLREIVKGSSPKLVSPKIVWTTEEIAVRRKHNRILNSHLEFNIKGDLKNMEKRITDIENNFGI</sequence>
<name>A0A6C0KA70_9ZZZZ</name>
<proteinExistence type="predicted"/>
<dbReference type="AlphaFoldDB" id="A0A6C0KA70"/>
<accession>A0A6C0KA70</accession>
<reference evidence="1" key="1">
    <citation type="journal article" date="2020" name="Nature">
        <title>Giant virus diversity and host interactions through global metagenomics.</title>
        <authorList>
            <person name="Schulz F."/>
            <person name="Roux S."/>
            <person name="Paez-Espino D."/>
            <person name="Jungbluth S."/>
            <person name="Walsh D.A."/>
            <person name="Denef V.J."/>
            <person name="McMahon K.D."/>
            <person name="Konstantinidis K.T."/>
            <person name="Eloe-Fadrosh E.A."/>
            <person name="Kyrpides N.C."/>
            <person name="Woyke T."/>
        </authorList>
    </citation>
    <scope>NUCLEOTIDE SEQUENCE</scope>
    <source>
        <strain evidence="1">GVMAG-S-1101178-73</strain>
    </source>
</reference>
<organism evidence="1">
    <name type="scientific">viral metagenome</name>
    <dbReference type="NCBI Taxonomy" id="1070528"/>
    <lineage>
        <taxon>unclassified sequences</taxon>
        <taxon>metagenomes</taxon>
        <taxon>organismal metagenomes</taxon>
    </lineage>
</organism>
<evidence type="ECO:0000313" key="1">
    <source>
        <dbReference type="EMBL" id="QHU13597.1"/>
    </source>
</evidence>
<dbReference type="EMBL" id="MN740822">
    <property type="protein sequence ID" value="QHU13597.1"/>
    <property type="molecule type" value="Genomic_DNA"/>
</dbReference>
<protein>
    <submittedName>
        <fullName evidence="1">Uncharacterized protein</fullName>
    </submittedName>
</protein>